<dbReference type="InterPro" id="IPR021729">
    <property type="entry name" value="DUF3298"/>
</dbReference>
<dbReference type="Gene3D" id="3.30.565.40">
    <property type="entry name" value="Fervidobacterium nodosum Rt17-B1 like"/>
    <property type="match status" value="1"/>
</dbReference>
<keyword evidence="4" id="KW-1185">Reference proteome</keyword>
<name>A0AA42DL65_9FIRM</name>
<dbReference type="InterPro" id="IPR025303">
    <property type="entry name" value="PdaC"/>
</dbReference>
<dbReference type="EMBL" id="JAQIFT010000025">
    <property type="protein sequence ID" value="MDA3731091.1"/>
    <property type="molecule type" value="Genomic_DNA"/>
</dbReference>
<organism evidence="3 4">
    <name type="scientific">Holtiella tumoricola</name>
    <dbReference type="NCBI Taxonomy" id="3018743"/>
    <lineage>
        <taxon>Bacteria</taxon>
        <taxon>Bacillati</taxon>
        <taxon>Bacillota</taxon>
        <taxon>Clostridia</taxon>
        <taxon>Lachnospirales</taxon>
        <taxon>Cellulosilyticaceae</taxon>
        <taxon>Holtiella</taxon>
    </lineage>
</organism>
<evidence type="ECO:0000313" key="3">
    <source>
        <dbReference type="EMBL" id="MDA3731091.1"/>
    </source>
</evidence>
<dbReference type="RefSeq" id="WP_271011540.1">
    <property type="nucleotide sequence ID" value="NZ_JAQIFT010000025.1"/>
</dbReference>
<protein>
    <submittedName>
        <fullName evidence="3">DUF4163 domain-containing protein</fullName>
    </submittedName>
</protein>
<dbReference type="Proteomes" id="UP001169242">
    <property type="component" value="Unassembled WGS sequence"/>
</dbReference>
<reference evidence="3" key="1">
    <citation type="journal article" date="2023" name="Int. J. Syst. Evol. Microbiol.">
        <title>&lt;i&gt;Holtiella tumoricola&lt;/i&gt; gen. nov. sp. nov., isolated from a human clinical sample.</title>
        <authorList>
            <person name="Allen-Vercoe E."/>
            <person name="Daigneault M.C."/>
            <person name="Vancuren S.J."/>
            <person name="Cochrane K."/>
            <person name="O'Neal L.L."/>
            <person name="Sankaranarayanan K."/>
            <person name="Lawson P.A."/>
        </authorList>
    </citation>
    <scope>NUCLEOTIDE SEQUENCE</scope>
    <source>
        <strain evidence="3">CC70A</strain>
    </source>
</reference>
<proteinExistence type="predicted"/>
<dbReference type="Pfam" id="PF13739">
    <property type="entry name" value="PdaC"/>
    <property type="match status" value="1"/>
</dbReference>
<dbReference type="Gene3D" id="3.90.640.20">
    <property type="entry name" value="Heat-shock cognate protein, ATPase"/>
    <property type="match status" value="1"/>
</dbReference>
<gene>
    <name evidence="3" type="ORF">PBV87_06255</name>
</gene>
<evidence type="ECO:0000313" key="4">
    <source>
        <dbReference type="Proteomes" id="UP001169242"/>
    </source>
</evidence>
<evidence type="ECO:0000259" key="1">
    <source>
        <dbReference type="Pfam" id="PF11738"/>
    </source>
</evidence>
<feature type="domain" description="DUF3298" evidence="1">
    <location>
        <begin position="171"/>
        <end position="245"/>
    </location>
</feature>
<accession>A0AA42DL65</accession>
<sequence>MKKRLVSIILIIICVLNVVPCTSLYAKEEPVEPIITVKYEDIDEIFKDKDGVIMLSVQGNSPSVTIPENKKASLKINTYYKKLLKVFKQREKEYIKLAEQDYQQRTKEQQEYWHGYELGETYSTGRADDKVISFIDNYYEYTGGAHPNGTRFAQTFSTKTGERLTLNEILTDVPKATEFINNFILKETKKYEYKDYFFEGYEKDIKDILTEDTWYLSDKGFVVIANEYIISPHAVGILEFTIPYEQFSYLKLEYLPQ</sequence>
<feature type="domain" description="Deacetylase PdaC" evidence="2">
    <location>
        <begin position="55"/>
        <end position="148"/>
    </location>
</feature>
<dbReference type="AlphaFoldDB" id="A0AA42DL65"/>
<dbReference type="Pfam" id="PF11738">
    <property type="entry name" value="DUF3298"/>
    <property type="match status" value="1"/>
</dbReference>
<evidence type="ECO:0000259" key="2">
    <source>
        <dbReference type="Pfam" id="PF13739"/>
    </source>
</evidence>
<comment type="caution">
    <text evidence="3">The sequence shown here is derived from an EMBL/GenBank/DDBJ whole genome shotgun (WGS) entry which is preliminary data.</text>
</comment>
<dbReference type="InterPro" id="IPR037126">
    <property type="entry name" value="PdaC/RsiV-like_sf"/>
</dbReference>